<evidence type="ECO:0000313" key="2">
    <source>
        <dbReference type="Proteomes" id="UP000054776"/>
    </source>
</evidence>
<dbReference type="AlphaFoldDB" id="A0A0V1BN38"/>
<accession>A0A0V1BN38</accession>
<organism evidence="1 2">
    <name type="scientific">Trichinella spiralis</name>
    <name type="common">Trichina worm</name>
    <dbReference type="NCBI Taxonomy" id="6334"/>
    <lineage>
        <taxon>Eukaryota</taxon>
        <taxon>Metazoa</taxon>
        <taxon>Ecdysozoa</taxon>
        <taxon>Nematoda</taxon>
        <taxon>Enoplea</taxon>
        <taxon>Dorylaimia</taxon>
        <taxon>Trichinellida</taxon>
        <taxon>Trichinellidae</taxon>
        <taxon>Trichinella</taxon>
    </lineage>
</organism>
<reference evidence="1 2" key="1">
    <citation type="submission" date="2015-01" db="EMBL/GenBank/DDBJ databases">
        <title>Evolution of Trichinella species and genotypes.</title>
        <authorList>
            <person name="Korhonen P.K."/>
            <person name="Edoardo P."/>
            <person name="Giuseppe L.R."/>
            <person name="Gasser R.B."/>
        </authorList>
    </citation>
    <scope>NUCLEOTIDE SEQUENCE [LARGE SCALE GENOMIC DNA]</scope>
    <source>
        <strain evidence="1">ISS3</strain>
    </source>
</reference>
<sequence length="76" mass="8830">MRHISISIKNKDIIFVNICSKERQLIKTVFNTSCNLAEDLIFVNSFTQNFINATCILKLMLYLKTDCSSWNKLNNL</sequence>
<dbReference type="InParanoid" id="A0A0V1BN38"/>
<gene>
    <name evidence="1" type="ORF">T01_10563</name>
</gene>
<dbReference type="OrthoDB" id="10538369at2759"/>
<protein>
    <submittedName>
        <fullName evidence="1">Uncharacterized protein</fullName>
    </submittedName>
</protein>
<comment type="caution">
    <text evidence="1">The sequence shown here is derived from an EMBL/GenBank/DDBJ whole genome shotgun (WGS) entry which is preliminary data.</text>
</comment>
<dbReference type="Proteomes" id="UP000054776">
    <property type="component" value="Unassembled WGS sequence"/>
</dbReference>
<proteinExistence type="predicted"/>
<name>A0A0V1BN38_TRISP</name>
<dbReference type="EMBL" id="JYDH01000027">
    <property type="protein sequence ID" value="KRY38184.1"/>
    <property type="molecule type" value="Genomic_DNA"/>
</dbReference>
<evidence type="ECO:0000313" key="1">
    <source>
        <dbReference type="EMBL" id="KRY38184.1"/>
    </source>
</evidence>
<keyword evidence="2" id="KW-1185">Reference proteome</keyword>